<organism evidence="8 9">
    <name type="scientific">Winmispira thermophila (strain ATCC 49972 / DSM 6192 / RI 19.B1)</name>
    <name type="common">Spirochaeta thermophila</name>
    <dbReference type="NCBI Taxonomy" id="665571"/>
    <lineage>
        <taxon>Bacteria</taxon>
        <taxon>Pseudomonadati</taxon>
        <taxon>Spirochaetota</taxon>
        <taxon>Spirochaetia</taxon>
        <taxon>Winmispirales</taxon>
        <taxon>Winmispiraceae</taxon>
        <taxon>Winmispira</taxon>
    </lineage>
</organism>
<dbReference type="PaxDb" id="665571-STHERM_c21130"/>
<reference key="1">
    <citation type="submission" date="2009-08" db="EMBL/GenBank/DDBJ databases">
        <title>The genome sequence of Spirochaeta thermophila DSM6192.</title>
        <authorList>
            <person name="Angelov A."/>
            <person name="Mientus M."/>
            <person name="Wittenberg S."/>
            <person name="Lehmann R."/>
            <person name="Liesegang H."/>
            <person name="Daniel R."/>
            <person name="Liebl W."/>
        </authorList>
    </citation>
    <scope>NUCLEOTIDE SEQUENCE</scope>
    <source>
        <strain>DSM 6192</strain>
    </source>
</reference>
<keyword evidence="3" id="KW-0479">Metal-binding</keyword>
<dbReference type="GO" id="GO:0008168">
    <property type="term" value="F:methyltransferase activity"/>
    <property type="evidence" value="ECO:0007669"/>
    <property type="project" value="UniProtKB-KW"/>
</dbReference>
<proteinExistence type="predicted"/>
<dbReference type="GO" id="GO:0031419">
    <property type="term" value="F:cobalamin binding"/>
    <property type="evidence" value="ECO:0007669"/>
    <property type="project" value="InterPro"/>
</dbReference>
<evidence type="ECO:0000259" key="7">
    <source>
        <dbReference type="PROSITE" id="PS51918"/>
    </source>
</evidence>
<evidence type="ECO:0000313" key="9">
    <source>
        <dbReference type="Proteomes" id="UP000001296"/>
    </source>
</evidence>
<dbReference type="InterPro" id="IPR007197">
    <property type="entry name" value="rSAM"/>
</dbReference>
<evidence type="ECO:0000256" key="1">
    <source>
        <dbReference type="ARBA" id="ARBA00001966"/>
    </source>
</evidence>
<evidence type="ECO:0000256" key="5">
    <source>
        <dbReference type="ARBA" id="ARBA00023014"/>
    </source>
</evidence>
<dbReference type="AlphaFoldDB" id="E0RR67"/>
<accession>E0RR67</accession>
<evidence type="ECO:0000256" key="2">
    <source>
        <dbReference type="ARBA" id="ARBA00022691"/>
    </source>
</evidence>
<keyword evidence="8" id="KW-0808">Transferase</keyword>
<sequence length="459" mass="52000">MPPSALLIQPPVYDFALFDLFLRPYGLLRVGRWLEEAGYEVRFLDCLDYRDAYTAKMLGPVRRRPDGTGKFFRIPLPPPYAGARRRFARYGILPERVEEILSSWYPKDPPSVVLIGSGMTYWYHGVKEAADLIRRRFPGSLLAVGGVYASLLPRHCEEVVRPDVIVQGDDLEALRSALGKEGLPVPQGVVPDRPLLLERVWREAGVLRLHQGCPYRCTYCASSRLSRFVPGRGDALFDLLMDYRSRCRTSTFAFYDDALLVGKEEGLLPFLERVLSRLGSARRSGLSFYVPNALHARFLDRRTASLMVRAGFREVRVGFESAEEGFHTRYDRKVTSGEFLRAVEILRDAGFPPSSIVVYVLVGLPGQRSDEVERTLSALEDLPVLVSLAEYSPIPGTSLWEESVRRSRYPIAHEPLFHNNSIFPLEWEGFTFSDLECLKRKVRERNARIRALSPSGSAP</sequence>
<keyword evidence="8" id="KW-0489">Methyltransferase</keyword>
<dbReference type="InterPro" id="IPR006638">
    <property type="entry name" value="Elp3/MiaA/NifB-like_rSAM"/>
</dbReference>
<dbReference type="RefSeq" id="WP_013314882.1">
    <property type="nucleotide sequence ID" value="NC_014484.1"/>
</dbReference>
<dbReference type="SFLD" id="SFLDS00029">
    <property type="entry name" value="Radical_SAM"/>
    <property type="match status" value="1"/>
</dbReference>
<dbReference type="SUPFAM" id="SSF102114">
    <property type="entry name" value="Radical SAM enzymes"/>
    <property type="match status" value="1"/>
</dbReference>
<dbReference type="InterPro" id="IPR006158">
    <property type="entry name" value="Cobalamin-bd"/>
</dbReference>
<dbReference type="KEGG" id="sta:STHERM_c21130"/>
<dbReference type="Proteomes" id="UP000001296">
    <property type="component" value="Chromosome"/>
</dbReference>
<dbReference type="PANTHER" id="PTHR43409:SF15">
    <property type="entry name" value="PUTATIVE-RELATED"/>
    <property type="match status" value="1"/>
</dbReference>
<dbReference type="InterPro" id="IPR058240">
    <property type="entry name" value="rSAM_sf"/>
</dbReference>
<gene>
    <name evidence="8" type="ordered locus">STHERM_c21130</name>
</gene>
<dbReference type="CDD" id="cd01335">
    <property type="entry name" value="Radical_SAM"/>
    <property type="match status" value="1"/>
</dbReference>
<evidence type="ECO:0000256" key="4">
    <source>
        <dbReference type="ARBA" id="ARBA00023004"/>
    </source>
</evidence>
<dbReference type="Pfam" id="PF04055">
    <property type="entry name" value="Radical_SAM"/>
    <property type="match status" value="1"/>
</dbReference>
<dbReference type="HOGENOM" id="CLU_021572_4_3_12"/>
<name>E0RR67_WINT6</name>
<dbReference type="InterPro" id="IPR023404">
    <property type="entry name" value="rSAM_horseshoe"/>
</dbReference>
<dbReference type="Gene3D" id="3.80.30.20">
    <property type="entry name" value="tm_1862 like domain"/>
    <property type="match status" value="1"/>
</dbReference>
<dbReference type="GO" id="GO:0005829">
    <property type="term" value="C:cytosol"/>
    <property type="evidence" value="ECO:0007669"/>
    <property type="project" value="TreeGrafter"/>
</dbReference>
<feature type="domain" description="Radical SAM core" evidence="7">
    <location>
        <begin position="199"/>
        <end position="426"/>
    </location>
</feature>
<feature type="domain" description="B12-binding" evidence="6">
    <location>
        <begin position="3"/>
        <end position="188"/>
    </location>
</feature>
<dbReference type="InterPro" id="IPR051198">
    <property type="entry name" value="BchE-like"/>
</dbReference>
<dbReference type="SMART" id="SM00729">
    <property type="entry name" value="Elp3"/>
    <property type="match status" value="1"/>
</dbReference>
<keyword evidence="4" id="KW-0408">Iron</keyword>
<comment type="cofactor">
    <cofactor evidence="1">
        <name>[4Fe-4S] cluster</name>
        <dbReference type="ChEBI" id="CHEBI:49883"/>
    </cofactor>
</comment>
<reference evidence="8 9" key="2">
    <citation type="journal article" date="2010" name="J. Bacteriol.">
        <title>Genome sequence of the polysaccharide-degrading, thermophilic anaerobe Spirochaeta thermophila DSM 6192.</title>
        <authorList>
            <person name="Angelov A."/>
            <person name="Liebl S."/>
            <person name="Ballschmiter M."/>
            <person name="Bomeke M."/>
            <person name="Lehmann R."/>
            <person name="Liesegang H."/>
            <person name="Daniel R."/>
            <person name="Liebl W."/>
        </authorList>
    </citation>
    <scope>NUCLEOTIDE SEQUENCE [LARGE SCALE GENOMIC DNA]</scope>
    <source>
        <strain evidence="9">ATCC 49972 / DSM 6192 / RI 19.B1</strain>
    </source>
</reference>
<dbReference type="GO" id="GO:0051536">
    <property type="term" value="F:iron-sulfur cluster binding"/>
    <property type="evidence" value="ECO:0007669"/>
    <property type="project" value="UniProtKB-KW"/>
</dbReference>
<dbReference type="GO" id="GO:0046872">
    <property type="term" value="F:metal ion binding"/>
    <property type="evidence" value="ECO:0007669"/>
    <property type="project" value="UniProtKB-KW"/>
</dbReference>
<dbReference type="SFLD" id="SFLDG01082">
    <property type="entry name" value="B12-binding_domain_containing"/>
    <property type="match status" value="1"/>
</dbReference>
<dbReference type="EMBL" id="CP001698">
    <property type="protein sequence ID" value="ADN03044.1"/>
    <property type="molecule type" value="Genomic_DNA"/>
</dbReference>
<protein>
    <submittedName>
        <fullName evidence="8">Putative methyltransferase</fullName>
    </submittedName>
</protein>
<dbReference type="PROSITE" id="PS51918">
    <property type="entry name" value="RADICAL_SAM"/>
    <property type="match status" value="1"/>
</dbReference>
<dbReference type="GO" id="GO:0032259">
    <property type="term" value="P:methylation"/>
    <property type="evidence" value="ECO:0007669"/>
    <property type="project" value="UniProtKB-KW"/>
</dbReference>
<dbReference type="PANTHER" id="PTHR43409">
    <property type="entry name" value="ANAEROBIC MAGNESIUM-PROTOPORPHYRIN IX MONOMETHYL ESTER CYCLASE-RELATED"/>
    <property type="match status" value="1"/>
</dbReference>
<keyword evidence="2" id="KW-0949">S-adenosyl-L-methionine</keyword>
<evidence type="ECO:0000259" key="6">
    <source>
        <dbReference type="PROSITE" id="PS51332"/>
    </source>
</evidence>
<evidence type="ECO:0000313" key="8">
    <source>
        <dbReference type="EMBL" id="ADN03044.1"/>
    </source>
</evidence>
<keyword evidence="5" id="KW-0411">Iron-sulfur</keyword>
<evidence type="ECO:0000256" key="3">
    <source>
        <dbReference type="ARBA" id="ARBA00022723"/>
    </source>
</evidence>
<dbReference type="PROSITE" id="PS51332">
    <property type="entry name" value="B12_BINDING"/>
    <property type="match status" value="1"/>
</dbReference>
<dbReference type="eggNOG" id="COG1032">
    <property type="taxonomic scope" value="Bacteria"/>
</dbReference>